<dbReference type="Gene3D" id="3.40.50.150">
    <property type="entry name" value="Vaccinia Virus protein VP39"/>
    <property type="match status" value="1"/>
</dbReference>
<dbReference type="GO" id="GO:0008276">
    <property type="term" value="F:protein methyltransferase activity"/>
    <property type="evidence" value="ECO:0007669"/>
    <property type="project" value="TreeGrafter"/>
</dbReference>
<evidence type="ECO:0000256" key="1">
    <source>
        <dbReference type="ARBA" id="ARBA00022603"/>
    </source>
</evidence>
<gene>
    <name evidence="4" type="ORF">BB561_005654</name>
</gene>
<dbReference type="EMBL" id="MBFR01000352">
    <property type="protein sequence ID" value="PVU88905.1"/>
    <property type="molecule type" value="Genomic_DNA"/>
</dbReference>
<dbReference type="OrthoDB" id="406152at2759"/>
<dbReference type="GO" id="GO:0035657">
    <property type="term" value="C:eRF1 methyltransferase complex"/>
    <property type="evidence" value="ECO:0007669"/>
    <property type="project" value="TreeGrafter"/>
</dbReference>
<dbReference type="PANTHER" id="PTHR45875">
    <property type="entry name" value="METHYLTRANSFERASE N6AMT1"/>
    <property type="match status" value="1"/>
</dbReference>
<evidence type="ECO:0000313" key="4">
    <source>
        <dbReference type="EMBL" id="PVU88905.1"/>
    </source>
</evidence>
<keyword evidence="5" id="KW-1185">Reference proteome</keyword>
<accession>A0A2T9Y9A1</accession>
<name>A0A2T9Y9A1_9FUNG</name>
<evidence type="ECO:0000256" key="2">
    <source>
        <dbReference type="ARBA" id="ARBA00022679"/>
    </source>
</evidence>
<keyword evidence="2" id="KW-0808">Transferase</keyword>
<dbReference type="Proteomes" id="UP000245383">
    <property type="component" value="Unassembled WGS sequence"/>
</dbReference>
<protein>
    <recommendedName>
        <fullName evidence="6">Methyltransferase small domain-containing protein</fullName>
    </recommendedName>
</protein>
<organism evidence="4 5">
    <name type="scientific">Smittium simulii</name>
    <dbReference type="NCBI Taxonomy" id="133385"/>
    <lineage>
        <taxon>Eukaryota</taxon>
        <taxon>Fungi</taxon>
        <taxon>Fungi incertae sedis</taxon>
        <taxon>Zoopagomycota</taxon>
        <taxon>Kickxellomycotina</taxon>
        <taxon>Harpellomycetes</taxon>
        <taxon>Harpellales</taxon>
        <taxon>Legeriomycetaceae</taxon>
        <taxon>Smittium</taxon>
    </lineage>
</organism>
<sequence length="249" mass="27103">METPFYSHLKQLKFSSVYPPSEDTFVLLDALEADAEFLKNRGILSSITNYESLESITNYESLESITNYESLEVGSGIVSAFAGQVLDKQVVVVGTDINAAALDSAQLVVADPRNKLTKAGRGGKLPTVSFEFISSNNLVCLRDSFKFDLVVYNPPYVETDISEVGTITFSALSGGPDSGRNVLLRLCAELVPLLSSCSVFYLVLIARNRPEVTLDLISDLIPALVSASIVLDRRAGIEHLFVLRFVVGK</sequence>
<proteinExistence type="predicted"/>
<keyword evidence="3" id="KW-0949">S-adenosyl-L-methionine</keyword>
<dbReference type="InterPro" id="IPR029063">
    <property type="entry name" value="SAM-dependent_MTases_sf"/>
</dbReference>
<comment type="caution">
    <text evidence="4">The sequence shown here is derived from an EMBL/GenBank/DDBJ whole genome shotgun (WGS) entry which is preliminary data.</text>
</comment>
<keyword evidence="1" id="KW-0489">Methyltransferase</keyword>
<dbReference type="STRING" id="133385.A0A2T9Y9A1"/>
<dbReference type="PANTHER" id="PTHR45875:SF1">
    <property type="entry name" value="METHYLTRANSFERASE N6AMT1"/>
    <property type="match status" value="1"/>
</dbReference>
<evidence type="ECO:0000313" key="5">
    <source>
        <dbReference type="Proteomes" id="UP000245383"/>
    </source>
</evidence>
<reference evidence="4 5" key="1">
    <citation type="journal article" date="2018" name="MBio">
        <title>Comparative Genomics Reveals the Core Gene Toolbox for the Fungus-Insect Symbiosis.</title>
        <authorList>
            <person name="Wang Y."/>
            <person name="Stata M."/>
            <person name="Wang W."/>
            <person name="Stajich J.E."/>
            <person name="White M.M."/>
            <person name="Moncalvo J.M."/>
        </authorList>
    </citation>
    <scope>NUCLEOTIDE SEQUENCE [LARGE SCALE GENOMIC DNA]</scope>
    <source>
        <strain evidence="4 5">SWE-8-4</strain>
    </source>
</reference>
<dbReference type="AlphaFoldDB" id="A0A2T9Y9A1"/>
<dbReference type="GO" id="GO:0008757">
    <property type="term" value="F:S-adenosylmethionine-dependent methyltransferase activity"/>
    <property type="evidence" value="ECO:0007669"/>
    <property type="project" value="TreeGrafter"/>
</dbReference>
<dbReference type="SUPFAM" id="SSF53335">
    <property type="entry name" value="S-adenosyl-L-methionine-dependent methyltransferases"/>
    <property type="match status" value="1"/>
</dbReference>
<dbReference type="GO" id="GO:0032259">
    <property type="term" value="P:methylation"/>
    <property type="evidence" value="ECO:0007669"/>
    <property type="project" value="UniProtKB-KW"/>
</dbReference>
<evidence type="ECO:0008006" key="6">
    <source>
        <dbReference type="Google" id="ProtNLM"/>
    </source>
</evidence>
<dbReference type="InterPro" id="IPR052190">
    <property type="entry name" value="Euk-Arch_PrmC-MTase"/>
</dbReference>
<evidence type="ECO:0000256" key="3">
    <source>
        <dbReference type="ARBA" id="ARBA00022691"/>
    </source>
</evidence>